<dbReference type="Gene3D" id="3.10.129.10">
    <property type="entry name" value="Hotdog Thioesterase"/>
    <property type="match status" value="1"/>
</dbReference>
<keyword evidence="2" id="KW-1185">Reference proteome</keyword>
<name>A0ABW5VJ78_9FLAO</name>
<dbReference type="RefSeq" id="WP_251808628.1">
    <property type="nucleotide sequence ID" value="NZ_CP166679.1"/>
</dbReference>
<accession>A0ABW5VJ78</accession>
<comment type="caution">
    <text evidence="1">The sequence shown here is derived from an EMBL/GenBank/DDBJ whole genome shotgun (WGS) entry which is preliminary data.</text>
</comment>
<evidence type="ECO:0000313" key="2">
    <source>
        <dbReference type="Proteomes" id="UP001597532"/>
    </source>
</evidence>
<dbReference type="Pfam" id="PF22817">
    <property type="entry name" value="ApeP-like"/>
    <property type="match status" value="1"/>
</dbReference>
<gene>
    <name evidence="1" type="ORF">ACFS1K_18460</name>
</gene>
<sequence length="130" mass="14355">MVTKIIAIDKETVTTEFKITKDCIFVNNDRLSETGILENAAQACSSIVGQSFFEEDDLEGEGNTIIGFISGIKKVSIYKLPSVNDTLITKAQLISRFDSDSFSLCTIACKTYIDEDIIVDATINFLIQEV</sequence>
<dbReference type="SUPFAM" id="SSF54637">
    <property type="entry name" value="Thioesterase/thiol ester dehydrase-isomerase"/>
    <property type="match status" value="1"/>
</dbReference>
<dbReference type="InterPro" id="IPR029069">
    <property type="entry name" value="HotDog_dom_sf"/>
</dbReference>
<dbReference type="Proteomes" id="UP001597532">
    <property type="component" value="Unassembled WGS sequence"/>
</dbReference>
<organism evidence="1 2">
    <name type="scientific">Arenibacter antarcticus</name>
    <dbReference type="NCBI Taxonomy" id="2040469"/>
    <lineage>
        <taxon>Bacteria</taxon>
        <taxon>Pseudomonadati</taxon>
        <taxon>Bacteroidota</taxon>
        <taxon>Flavobacteriia</taxon>
        <taxon>Flavobacteriales</taxon>
        <taxon>Flavobacteriaceae</taxon>
        <taxon>Arenibacter</taxon>
    </lineage>
</organism>
<evidence type="ECO:0000313" key="1">
    <source>
        <dbReference type="EMBL" id="MFD2791758.1"/>
    </source>
</evidence>
<dbReference type="InterPro" id="IPR016776">
    <property type="entry name" value="ApeP-like_dehydratase"/>
</dbReference>
<reference evidence="2" key="1">
    <citation type="journal article" date="2019" name="Int. J. Syst. Evol. Microbiol.">
        <title>The Global Catalogue of Microorganisms (GCM) 10K type strain sequencing project: providing services to taxonomists for standard genome sequencing and annotation.</title>
        <authorList>
            <consortium name="The Broad Institute Genomics Platform"/>
            <consortium name="The Broad Institute Genome Sequencing Center for Infectious Disease"/>
            <person name="Wu L."/>
            <person name="Ma J."/>
        </authorList>
    </citation>
    <scope>NUCLEOTIDE SEQUENCE [LARGE SCALE GENOMIC DNA]</scope>
    <source>
        <strain evidence="2">KCTC 52924</strain>
    </source>
</reference>
<dbReference type="EMBL" id="JBHUOK010000034">
    <property type="protein sequence ID" value="MFD2791758.1"/>
    <property type="molecule type" value="Genomic_DNA"/>
</dbReference>
<proteinExistence type="predicted"/>
<protein>
    <submittedName>
        <fullName evidence="1">ABC transporter permease</fullName>
    </submittedName>
</protein>